<sequence length="334" mass="39253">MDTVKRVLHAYGIYPEEIEEVTPQLYRISDGKHTYALKKSSLTVQTISQWEFVYKQANIQHLTGIVPVYLTIDGNLFMELNEVYYYLSPWIDASNQAMTKQWLENVFINLATIHEKTKQTQSISKENLKNNFLNYQTYCLKVKENLLEMVVEFEKSRYMSPFELQVCTQYRNLEYALNESNKRIDQFIQSDDAELLWNTSLCHRNLNQSHLPSSFIINWERAAYDNAVNDLVTLFQSEVGSYDGPGEKIIELFPTYNGINPLNMSEHQLLIIYLLDPTNYITLVRSYHDKTTKHPMVHQVQSLQKEYRKLIFGLKWSAYIAKEFETISFEDLES</sequence>
<accession>A0A3D8PT43</accession>
<dbReference type="RefSeq" id="WP_115773052.1">
    <property type="nucleotide sequence ID" value="NZ_PIOC01000014.1"/>
</dbReference>
<dbReference type="OrthoDB" id="2379727at2"/>
<dbReference type="GO" id="GO:0042601">
    <property type="term" value="C:endospore-forming forespore"/>
    <property type="evidence" value="ECO:0007669"/>
    <property type="project" value="TreeGrafter"/>
</dbReference>
<dbReference type="AlphaFoldDB" id="A0A3D8PT43"/>
<evidence type="ECO:0008006" key="3">
    <source>
        <dbReference type="Google" id="ProtNLM"/>
    </source>
</evidence>
<organism evidence="1 2">
    <name type="scientific">Oceanobacillus arenosus</name>
    <dbReference type="NCBI Taxonomy" id="1229153"/>
    <lineage>
        <taxon>Bacteria</taxon>
        <taxon>Bacillati</taxon>
        <taxon>Bacillota</taxon>
        <taxon>Bacilli</taxon>
        <taxon>Bacillales</taxon>
        <taxon>Bacillaceae</taxon>
        <taxon>Oceanobacillus</taxon>
    </lineage>
</organism>
<protein>
    <recommendedName>
        <fullName evidence="3">Spore coat protein YsxE</fullName>
    </recommendedName>
</protein>
<gene>
    <name evidence="1" type="ORF">CWR48_09775</name>
</gene>
<dbReference type="Gene3D" id="3.90.1200.10">
    <property type="match status" value="1"/>
</dbReference>
<dbReference type="SUPFAM" id="SSF56112">
    <property type="entry name" value="Protein kinase-like (PK-like)"/>
    <property type="match status" value="1"/>
</dbReference>
<dbReference type="PANTHER" id="PTHR39179">
    <property type="entry name" value="SPORE COAT PROTEIN I"/>
    <property type="match status" value="1"/>
</dbReference>
<keyword evidence="2" id="KW-1185">Reference proteome</keyword>
<evidence type="ECO:0000313" key="2">
    <source>
        <dbReference type="Proteomes" id="UP000257143"/>
    </source>
</evidence>
<reference evidence="2" key="1">
    <citation type="submission" date="2017-11" db="EMBL/GenBank/DDBJ databases">
        <authorList>
            <person name="Zhu W."/>
        </authorList>
    </citation>
    <scope>NUCLEOTIDE SEQUENCE [LARGE SCALE GENOMIC DNA]</scope>
    <source>
        <strain evidence="2">CAU 1183</strain>
    </source>
</reference>
<dbReference type="PANTHER" id="PTHR39179:SF3">
    <property type="entry name" value="COTS-RELATED PROTEIN"/>
    <property type="match status" value="1"/>
</dbReference>
<evidence type="ECO:0000313" key="1">
    <source>
        <dbReference type="EMBL" id="RDW19320.1"/>
    </source>
</evidence>
<name>A0A3D8PT43_9BACI</name>
<dbReference type="InterPro" id="IPR047175">
    <property type="entry name" value="CotS-like"/>
</dbReference>
<dbReference type="Gene3D" id="3.30.200.20">
    <property type="entry name" value="Phosphorylase Kinase, domain 1"/>
    <property type="match status" value="1"/>
</dbReference>
<comment type="caution">
    <text evidence="1">The sequence shown here is derived from an EMBL/GenBank/DDBJ whole genome shotgun (WGS) entry which is preliminary data.</text>
</comment>
<dbReference type="EMBL" id="PIOC01000014">
    <property type="protein sequence ID" value="RDW19320.1"/>
    <property type="molecule type" value="Genomic_DNA"/>
</dbReference>
<dbReference type="InterPro" id="IPR011009">
    <property type="entry name" value="Kinase-like_dom_sf"/>
</dbReference>
<dbReference type="Proteomes" id="UP000257143">
    <property type="component" value="Unassembled WGS sequence"/>
</dbReference>
<proteinExistence type="predicted"/>